<dbReference type="InterPro" id="IPR001977">
    <property type="entry name" value="Depp_CoAkinase"/>
</dbReference>
<evidence type="ECO:0000256" key="3">
    <source>
        <dbReference type="ARBA" id="ARBA00022840"/>
    </source>
</evidence>
<sequence>MSALRIGLTGGIGSGKSTVARLLATLGAHVVDTDALARALTAPGGAAIPAIRAAFGSEMITPDGALDRAAMRQRVFTHADAKRQLEAILHPQIQAATQRAQAQAAPGQVVVLDVPLLVESASYWLEQVDRVLVVACDPEVQIQRVMQRSGWPEAQIRQVIAAQATPAQRQAVAHAVIDNSHIPLATLEERVRQVWHRWVAPAPQDTSAV</sequence>
<keyword evidence="5" id="KW-0963">Cytoplasm</keyword>
<dbReference type="UniPathway" id="UPA00241">
    <property type="reaction ID" value="UER00356"/>
</dbReference>
<keyword evidence="2 5" id="KW-0547">Nucleotide-binding</keyword>
<comment type="pathway">
    <text evidence="5">Cofactor biosynthesis; coenzyme A biosynthesis; CoA from (R)-pantothenate: step 5/5.</text>
</comment>
<name>A0A221KJ77_VITFI</name>
<dbReference type="OrthoDB" id="9812943at2"/>
<keyword evidence="8" id="KW-1185">Reference proteome</keyword>
<accession>A0A221KJ77</accession>
<dbReference type="PANTHER" id="PTHR10695">
    <property type="entry name" value="DEPHOSPHO-COA KINASE-RELATED"/>
    <property type="match status" value="1"/>
</dbReference>
<evidence type="ECO:0000256" key="2">
    <source>
        <dbReference type="ARBA" id="ARBA00022741"/>
    </source>
</evidence>
<protein>
    <recommendedName>
        <fullName evidence="5 6">Dephospho-CoA kinase</fullName>
        <ecNumber evidence="5 6">2.7.1.24</ecNumber>
    </recommendedName>
    <alternativeName>
        <fullName evidence="5">Dephosphocoenzyme A kinase</fullName>
    </alternativeName>
</protein>
<dbReference type="EMBL" id="CP022423">
    <property type="protein sequence ID" value="ASM78897.1"/>
    <property type="molecule type" value="Genomic_DNA"/>
</dbReference>
<keyword evidence="4 5" id="KW-0173">Coenzyme A biosynthesis</keyword>
<dbReference type="HAMAP" id="MF_00376">
    <property type="entry name" value="Dephospho_CoA_kinase"/>
    <property type="match status" value="1"/>
</dbReference>
<dbReference type="GO" id="GO:0015937">
    <property type="term" value="P:coenzyme A biosynthetic process"/>
    <property type="evidence" value="ECO:0007669"/>
    <property type="project" value="UniProtKB-UniRule"/>
</dbReference>
<keyword evidence="5 7" id="KW-0418">Kinase</keyword>
<dbReference type="AlphaFoldDB" id="A0A221KJ77"/>
<dbReference type="GO" id="GO:0005524">
    <property type="term" value="F:ATP binding"/>
    <property type="evidence" value="ECO:0007669"/>
    <property type="project" value="UniProtKB-UniRule"/>
</dbReference>
<keyword evidence="5" id="KW-0808">Transferase</keyword>
<dbReference type="PROSITE" id="PS51219">
    <property type="entry name" value="DPCK"/>
    <property type="match status" value="1"/>
</dbReference>
<dbReference type="PANTHER" id="PTHR10695:SF46">
    <property type="entry name" value="BIFUNCTIONAL COENZYME A SYNTHASE-RELATED"/>
    <property type="match status" value="1"/>
</dbReference>
<evidence type="ECO:0000313" key="8">
    <source>
        <dbReference type="Proteomes" id="UP000199729"/>
    </source>
</evidence>
<dbReference type="KEGG" id="vff:VITFI_CDS3120"/>
<comment type="function">
    <text evidence="5">Catalyzes the phosphorylation of the 3'-hydroxyl group of dephosphocoenzyme A to form coenzyme A.</text>
</comment>
<evidence type="ECO:0000256" key="1">
    <source>
        <dbReference type="ARBA" id="ARBA00009018"/>
    </source>
</evidence>
<comment type="subcellular location">
    <subcellularLocation>
        <location evidence="5">Cytoplasm</location>
    </subcellularLocation>
</comment>
<dbReference type="EC" id="2.7.1.24" evidence="5 6"/>
<dbReference type="GO" id="GO:0005737">
    <property type="term" value="C:cytoplasm"/>
    <property type="evidence" value="ECO:0007669"/>
    <property type="project" value="UniProtKB-SubCell"/>
</dbReference>
<dbReference type="Pfam" id="PF01121">
    <property type="entry name" value="CoaE"/>
    <property type="match status" value="1"/>
</dbReference>
<dbReference type="CDD" id="cd02022">
    <property type="entry name" value="DPCK"/>
    <property type="match status" value="1"/>
</dbReference>
<comment type="similarity">
    <text evidence="1 5">Belongs to the CoaE family.</text>
</comment>
<dbReference type="Gene3D" id="3.40.50.300">
    <property type="entry name" value="P-loop containing nucleotide triphosphate hydrolases"/>
    <property type="match status" value="1"/>
</dbReference>
<dbReference type="RefSeq" id="WP_089417763.1">
    <property type="nucleotide sequence ID" value="NZ_CP022423.1"/>
</dbReference>
<feature type="binding site" evidence="5">
    <location>
        <begin position="13"/>
        <end position="18"/>
    </location>
    <ligand>
        <name>ATP</name>
        <dbReference type="ChEBI" id="CHEBI:30616"/>
    </ligand>
</feature>
<evidence type="ECO:0000313" key="7">
    <source>
        <dbReference type="EMBL" id="ASM78897.1"/>
    </source>
</evidence>
<organism evidence="7 8">
    <name type="scientific">Vitreoscilla filiformis</name>
    <dbReference type="NCBI Taxonomy" id="63"/>
    <lineage>
        <taxon>Bacteria</taxon>
        <taxon>Pseudomonadati</taxon>
        <taxon>Pseudomonadota</taxon>
        <taxon>Betaproteobacteria</taxon>
        <taxon>Neisseriales</taxon>
        <taxon>Neisseriaceae</taxon>
        <taxon>Vitreoscilla</taxon>
    </lineage>
</organism>
<evidence type="ECO:0000256" key="4">
    <source>
        <dbReference type="ARBA" id="ARBA00022993"/>
    </source>
</evidence>
<reference evidence="7 8" key="1">
    <citation type="submission" date="2017-07" db="EMBL/GenBank/DDBJ databases">
        <title>Complete Genome Sequence of the cosmetic ferment Vitreoscilla filiformis (ATCC15551).</title>
        <authorList>
            <person name="Contreras S."/>
            <person name="Sagory-Zalkind P."/>
            <person name="Blanquart H."/>
            <person name="Iltis A."/>
            <person name="Morand S.C."/>
        </authorList>
    </citation>
    <scope>NUCLEOTIDE SEQUENCE [LARGE SCALE GENOMIC DNA]</scope>
    <source>
        <strain evidence="7 8">ATCC 15551</strain>
    </source>
</reference>
<evidence type="ECO:0000256" key="6">
    <source>
        <dbReference type="NCBIfam" id="TIGR00152"/>
    </source>
</evidence>
<dbReference type="InterPro" id="IPR027417">
    <property type="entry name" value="P-loop_NTPase"/>
</dbReference>
<dbReference type="Proteomes" id="UP000199729">
    <property type="component" value="Chromosome"/>
</dbReference>
<dbReference type="NCBIfam" id="TIGR00152">
    <property type="entry name" value="dephospho-CoA kinase"/>
    <property type="match status" value="1"/>
</dbReference>
<proteinExistence type="inferred from homology"/>
<comment type="catalytic activity">
    <reaction evidence="5">
        <text>3'-dephospho-CoA + ATP = ADP + CoA + H(+)</text>
        <dbReference type="Rhea" id="RHEA:18245"/>
        <dbReference type="ChEBI" id="CHEBI:15378"/>
        <dbReference type="ChEBI" id="CHEBI:30616"/>
        <dbReference type="ChEBI" id="CHEBI:57287"/>
        <dbReference type="ChEBI" id="CHEBI:57328"/>
        <dbReference type="ChEBI" id="CHEBI:456216"/>
        <dbReference type="EC" id="2.7.1.24"/>
    </reaction>
</comment>
<gene>
    <name evidence="5" type="primary">coaE</name>
    <name evidence="7" type="ORF">VITFI_CDS3120</name>
</gene>
<evidence type="ECO:0000256" key="5">
    <source>
        <dbReference type="HAMAP-Rule" id="MF_00376"/>
    </source>
</evidence>
<dbReference type="GO" id="GO:0004140">
    <property type="term" value="F:dephospho-CoA kinase activity"/>
    <property type="evidence" value="ECO:0007669"/>
    <property type="project" value="UniProtKB-UniRule"/>
</dbReference>
<dbReference type="SUPFAM" id="SSF52540">
    <property type="entry name" value="P-loop containing nucleoside triphosphate hydrolases"/>
    <property type="match status" value="1"/>
</dbReference>
<keyword evidence="3 5" id="KW-0067">ATP-binding</keyword>